<dbReference type="AlphaFoldDB" id="A0A9Q3UNB0"/>
<dbReference type="EMBL" id="JAJGNA010000040">
    <property type="protein sequence ID" value="MCC4310476.1"/>
    <property type="molecule type" value="Genomic_DNA"/>
</dbReference>
<dbReference type="Pfam" id="PF05635">
    <property type="entry name" value="23S_rRNA_IVP"/>
    <property type="match status" value="1"/>
</dbReference>
<protein>
    <submittedName>
        <fullName evidence="1">Four helix bundle protein</fullName>
    </submittedName>
</protein>
<dbReference type="SUPFAM" id="SSF158446">
    <property type="entry name" value="IVS-encoded protein-like"/>
    <property type="match status" value="1"/>
</dbReference>
<gene>
    <name evidence="1" type="ORF">LL252_18070</name>
</gene>
<comment type="caution">
    <text evidence="1">The sequence shown here is derived from an EMBL/GenBank/DDBJ whole genome shotgun (WGS) entry which is preliminary data.</text>
</comment>
<keyword evidence="2" id="KW-1185">Reference proteome</keyword>
<evidence type="ECO:0000313" key="1">
    <source>
        <dbReference type="EMBL" id="MCC4310476.1"/>
    </source>
</evidence>
<organism evidence="1 2">
    <name type="scientific">Alloalcanivorax marinus</name>
    <dbReference type="NCBI Taxonomy" id="1177169"/>
    <lineage>
        <taxon>Bacteria</taxon>
        <taxon>Pseudomonadati</taxon>
        <taxon>Pseudomonadota</taxon>
        <taxon>Gammaproteobacteria</taxon>
        <taxon>Oceanospirillales</taxon>
        <taxon>Alcanivoracaceae</taxon>
        <taxon>Alloalcanivorax</taxon>
    </lineage>
</organism>
<sequence>MHRRYKELRVWQSAITLVLATHEITRTFPLEERFVLTQQMQRAALSIPSNMAEGYGRGSDADLRRFLHIARGSLFELETQALIASELGYLDISLLREPIDKVFAQLAALIRRLS</sequence>
<dbReference type="NCBIfam" id="TIGR02436">
    <property type="entry name" value="four helix bundle protein"/>
    <property type="match status" value="1"/>
</dbReference>
<dbReference type="CDD" id="cd16377">
    <property type="entry name" value="23S_rRNA_IVP_like"/>
    <property type="match status" value="1"/>
</dbReference>
<accession>A0A9Q3UNB0</accession>
<dbReference type="RefSeq" id="WP_228235170.1">
    <property type="nucleotide sequence ID" value="NZ_JAJGNA010000040.1"/>
</dbReference>
<dbReference type="PANTHER" id="PTHR38471:SF2">
    <property type="entry name" value="FOUR HELIX BUNDLE PROTEIN"/>
    <property type="match status" value="1"/>
</dbReference>
<dbReference type="PANTHER" id="PTHR38471">
    <property type="entry name" value="FOUR HELIX BUNDLE PROTEIN"/>
    <property type="match status" value="1"/>
</dbReference>
<dbReference type="Proteomes" id="UP001108027">
    <property type="component" value="Unassembled WGS sequence"/>
</dbReference>
<name>A0A9Q3UNB0_9GAMM</name>
<evidence type="ECO:0000313" key="2">
    <source>
        <dbReference type="Proteomes" id="UP001108027"/>
    </source>
</evidence>
<reference evidence="1" key="1">
    <citation type="submission" date="2021-10" db="EMBL/GenBank/DDBJ databases">
        <title>The diversity and Nitrogen Metabolism of Culturable Nitrate-Utilizing Bacteria Within the Oxygen Minimum Zone of the Changjiang (Yangtze River)Estuary.</title>
        <authorList>
            <person name="Zhang D."/>
            <person name="Zheng J."/>
            <person name="Liu S."/>
            <person name="He W."/>
        </authorList>
    </citation>
    <scope>NUCLEOTIDE SEQUENCE</scope>
    <source>
        <strain evidence="1">FXH-223</strain>
    </source>
</reference>
<dbReference type="InterPro" id="IPR012657">
    <property type="entry name" value="23S_rRNA-intervening_sequence"/>
</dbReference>
<proteinExistence type="predicted"/>
<dbReference type="Gene3D" id="1.20.1440.60">
    <property type="entry name" value="23S rRNA-intervening sequence"/>
    <property type="match status" value="1"/>
</dbReference>
<dbReference type="InterPro" id="IPR036583">
    <property type="entry name" value="23S_rRNA_IVS_sf"/>
</dbReference>